<dbReference type="PANTHER" id="PTHR33264">
    <property type="entry name" value="EXPRESSED PROTEIN"/>
    <property type="match status" value="1"/>
</dbReference>
<dbReference type="Proteomes" id="UP001189624">
    <property type="component" value="Chromosome 11"/>
</dbReference>
<name>A0AA86W6P3_9FABA</name>
<dbReference type="EMBL" id="OY731408">
    <property type="protein sequence ID" value="CAJ1979075.1"/>
    <property type="molecule type" value="Genomic_DNA"/>
</dbReference>
<accession>A0AA86W6P3</accession>
<gene>
    <name evidence="1" type="ORF">AYBTSS11_LOCUS31286</name>
</gene>
<organism evidence="1 2">
    <name type="scientific">Sphenostylis stenocarpa</name>
    <dbReference type="NCBI Taxonomy" id="92480"/>
    <lineage>
        <taxon>Eukaryota</taxon>
        <taxon>Viridiplantae</taxon>
        <taxon>Streptophyta</taxon>
        <taxon>Embryophyta</taxon>
        <taxon>Tracheophyta</taxon>
        <taxon>Spermatophyta</taxon>
        <taxon>Magnoliopsida</taxon>
        <taxon>eudicotyledons</taxon>
        <taxon>Gunneridae</taxon>
        <taxon>Pentapetalae</taxon>
        <taxon>rosids</taxon>
        <taxon>fabids</taxon>
        <taxon>Fabales</taxon>
        <taxon>Fabaceae</taxon>
        <taxon>Papilionoideae</taxon>
        <taxon>50 kb inversion clade</taxon>
        <taxon>NPAAA clade</taxon>
        <taxon>indigoferoid/millettioid clade</taxon>
        <taxon>Phaseoleae</taxon>
        <taxon>Sphenostylis</taxon>
    </lineage>
</organism>
<reference evidence="1" key="1">
    <citation type="submission" date="2023-10" db="EMBL/GenBank/DDBJ databases">
        <authorList>
            <person name="Domelevo Entfellner J.-B."/>
        </authorList>
    </citation>
    <scope>NUCLEOTIDE SEQUENCE</scope>
</reference>
<sequence length="139" mass="15725">MVHQVIVPPQPVNDRRRRGVGEVAGGGAAECAAVCCCFPCVVVHLAVLAVYKVPKGLVLKAARKRRRRLLKNKNKENSDIVVWHPRRPSSVDAVGSTRLEEFLKQFPDEMDEEEEGLEKEMWARFTGTGFWRSESQRQP</sequence>
<proteinExistence type="predicted"/>
<evidence type="ECO:0000313" key="1">
    <source>
        <dbReference type="EMBL" id="CAJ1979075.1"/>
    </source>
</evidence>
<protein>
    <submittedName>
        <fullName evidence="1">Uncharacterized protein</fullName>
    </submittedName>
</protein>
<keyword evidence="2" id="KW-1185">Reference proteome</keyword>
<evidence type="ECO:0000313" key="2">
    <source>
        <dbReference type="Proteomes" id="UP001189624"/>
    </source>
</evidence>
<dbReference type="AlphaFoldDB" id="A0AA86W6P3"/>
<dbReference type="PANTHER" id="PTHR33264:SF25">
    <property type="entry name" value="PROTEIN, PUTATIVE-RELATED"/>
    <property type="match status" value="1"/>
</dbReference>
<dbReference type="Gramene" id="rna-AYBTSS11_LOCUS31286">
    <property type="protein sequence ID" value="CAJ1979075.1"/>
    <property type="gene ID" value="gene-AYBTSS11_LOCUS31286"/>
</dbReference>